<dbReference type="EMBL" id="JAOAMV010000002">
    <property type="protein sequence ID" value="MCT2558417.1"/>
    <property type="molecule type" value="Genomic_DNA"/>
</dbReference>
<evidence type="ECO:0000313" key="3">
    <source>
        <dbReference type="Proteomes" id="UP001142648"/>
    </source>
</evidence>
<sequence length="173" mass="18959">MGLHDIGVAAHCSDPFATENRRDFREMELTRTLGGVPLLVRRGPASTCRAELTRTIGGSSISSAERHDTFTFAGQQLRTIDIDGTPWFCGGDVLTILLGSASGKGSAYDKLFPRDVRKVDRIALGMKPGRPVNVVNESGLYKLIMRSDKPEARAFQDWVTREVLPAIRRTGGK</sequence>
<comment type="caution">
    <text evidence="2">The sequence shown here is derived from an EMBL/GenBank/DDBJ whole genome shotgun (WGS) entry which is preliminary data.</text>
</comment>
<protein>
    <submittedName>
        <fullName evidence="2">BRO family protein</fullName>
    </submittedName>
</protein>
<dbReference type="PANTHER" id="PTHR36180">
    <property type="entry name" value="DNA-BINDING PROTEIN-RELATED-RELATED"/>
    <property type="match status" value="1"/>
</dbReference>
<dbReference type="RefSeq" id="WP_259961229.1">
    <property type="nucleotide sequence ID" value="NZ_JAOAMV010000002.1"/>
</dbReference>
<evidence type="ECO:0000313" key="2">
    <source>
        <dbReference type="EMBL" id="MCT2558417.1"/>
    </source>
</evidence>
<reference evidence="2" key="1">
    <citation type="submission" date="2022-09" db="EMBL/GenBank/DDBJ databases">
        <title>The genome sequence of Tsuneonella sp. YG55.</title>
        <authorList>
            <person name="Liu Y."/>
        </authorList>
    </citation>
    <scope>NUCLEOTIDE SEQUENCE</scope>
    <source>
        <strain evidence="2">YG55</strain>
    </source>
</reference>
<evidence type="ECO:0000259" key="1">
    <source>
        <dbReference type="PROSITE" id="PS51750"/>
    </source>
</evidence>
<dbReference type="PANTHER" id="PTHR36180:SF2">
    <property type="entry name" value="BRO FAMILY PROTEIN"/>
    <property type="match status" value="1"/>
</dbReference>
<proteinExistence type="predicted"/>
<dbReference type="SMART" id="SM01040">
    <property type="entry name" value="Bro-N"/>
    <property type="match status" value="1"/>
</dbReference>
<dbReference type="InterPro" id="IPR003497">
    <property type="entry name" value="BRO_N_domain"/>
</dbReference>
<organism evidence="2 3">
    <name type="scientific">Tsuneonella litorea</name>
    <dbReference type="NCBI Taxonomy" id="2976475"/>
    <lineage>
        <taxon>Bacteria</taxon>
        <taxon>Pseudomonadati</taxon>
        <taxon>Pseudomonadota</taxon>
        <taxon>Alphaproteobacteria</taxon>
        <taxon>Sphingomonadales</taxon>
        <taxon>Erythrobacteraceae</taxon>
        <taxon>Tsuneonella</taxon>
    </lineage>
</organism>
<keyword evidence="3" id="KW-1185">Reference proteome</keyword>
<dbReference type="Pfam" id="PF02498">
    <property type="entry name" value="Bro-N"/>
    <property type="match status" value="1"/>
</dbReference>
<dbReference type="AlphaFoldDB" id="A0A9X2VZU9"/>
<dbReference type="PROSITE" id="PS51750">
    <property type="entry name" value="BRO_N"/>
    <property type="match status" value="1"/>
</dbReference>
<accession>A0A9X2VZU9</accession>
<name>A0A9X2VZU9_9SPHN</name>
<dbReference type="Proteomes" id="UP001142648">
    <property type="component" value="Unassembled WGS sequence"/>
</dbReference>
<feature type="domain" description="Bro-N" evidence="1">
    <location>
        <begin position="61"/>
        <end position="171"/>
    </location>
</feature>
<gene>
    <name evidence="2" type="ORF">N0B51_05430</name>
</gene>